<evidence type="ECO:0000256" key="1">
    <source>
        <dbReference type="SAM" id="MobiDB-lite"/>
    </source>
</evidence>
<dbReference type="AlphaFoldDB" id="A0A5N5Q8Q1"/>
<evidence type="ECO:0000313" key="2">
    <source>
        <dbReference type="EMBL" id="KAB5587796.1"/>
    </source>
</evidence>
<protein>
    <submittedName>
        <fullName evidence="2">Uncharacterized protein</fullName>
    </submittedName>
</protein>
<evidence type="ECO:0000313" key="3">
    <source>
        <dbReference type="Proteomes" id="UP000383932"/>
    </source>
</evidence>
<reference evidence="2 3" key="1">
    <citation type="journal article" date="2019" name="Fungal Biol. Biotechnol.">
        <title>Draft genome sequence of fastidious pathogen Ceratobasidium theobromae, which causes vascular-streak dieback in Theobroma cacao.</title>
        <authorList>
            <person name="Ali S.S."/>
            <person name="Asman A."/>
            <person name="Shao J."/>
            <person name="Firmansyah A.P."/>
            <person name="Susilo A.W."/>
            <person name="Rosmana A."/>
            <person name="McMahon P."/>
            <person name="Junaid M."/>
            <person name="Guest D."/>
            <person name="Kheng T.Y."/>
            <person name="Meinhardt L.W."/>
            <person name="Bailey B.A."/>
        </authorList>
    </citation>
    <scope>NUCLEOTIDE SEQUENCE [LARGE SCALE GENOMIC DNA]</scope>
    <source>
        <strain evidence="2 3">CT2</strain>
    </source>
</reference>
<dbReference type="Proteomes" id="UP000383932">
    <property type="component" value="Unassembled WGS sequence"/>
</dbReference>
<proteinExistence type="predicted"/>
<feature type="compositionally biased region" description="Polar residues" evidence="1">
    <location>
        <begin position="93"/>
        <end position="102"/>
    </location>
</feature>
<keyword evidence="3" id="KW-1185">Reference proteome</keyword>
<accession>A0A5N5Q8Q1</accession>
<sequence>MSESPERMDSTAGANIPGLTPLRPIVSVETLQSTLSLLYKTVNNLVQSVQLVAEGVKDIRKQLKFIGAAVHANPAGDEADDEEETQVVAGRVSGSSQPKKHP</sequence>
<organism evidence="2 3">
    <name type="scientific">Ceratobasidium theobromae</name>
    <dbReference type="NCBI Taxonomy" id="1582974"/>
    <lineage>
        <taxon>Eukaryota</taxon>
        <taxon>Fungi</taxon>
        <taxon>Dikarya</taxon>
        <taxon>Basidiomycota</taxon>
        <taxon>Agaricomycotina</taxon>
        <taxon>Agaricomycetes</taxon>
        <taxon>Cantharellales</taxon>
        <taxon>Ceratobasidiaceae</taxon>
        <taxon>Ceratobasidium</taxon>
    </lineage>
</organism>
<comment type="caution">
    <text evidence="2">The sequence shown here is derived from an EMBL/GenBank/DDBJ whole genome shotgun (WGS) entry which is preliminary data.</text>
</comment>
<feature type="region of interest" description="Disordered" evidence="1">
    <location>
        <begin position="74"/>
        <end position="102"/>
    </location>
</feature>
<dbReference type="EMBL" id="SSOP01000774">
    <property type="protein sequence ID" value="KAB5587796.1"/>
    <property type="molecule type" value="Genomic_DNA"/>
</dbReference>
<name>A0A5N5Q8Q1_9AGAM</name>
<gene>
    <name evidence="2" type="ORF">CTheo_8762</name>
</gene>